<evidence type="ECO:0000259" key="8">
    <source>
        <dbReference type="Pfam" id="PF16923"/>
    </source>
</evidence>
<dbReference type="Gene3D" id="2.70.98.110">
    <property type="entry name" value="Glycosyl hydrolase family 63, N-terminal domain"/>
    <property type="match status" value="1"/>
</dbReference>
<evidence type="ECO:0000256" key="2">
    <source>
        <dbReference type="ARBA" id="ARBA00010833"/>
    </source>
</evidence>
<dbReference type="Pfam" id="PF16923">
    <property type="entry name" value="Glyco_hydro_63N"/>
    <property type="match status" value="1"/>
</dbReference>
<dbReference type="GO" id="GO:0006487">
    <property type="term" value="P:protein N-linked glycosylation"/>
    <property type="evidence" value="ECO:0007669"/>
    <property type="project" value="UniProtKB-UniRule"/>
</dbReference>
<dbReference type="GO" id="GO:0009311">
    <property type="term" value="P:oligosaccharide metabolic process"/>
    <property type="evidence" value="ECO:0007669"/>
    <property type="project" value="UniProtKB-UniRule"/>
</dbReference>
<dbReference type="InterPro" id="IPR004888">
    <property type="entry name" value="Glycoside_hydrolase_63"/>
</dbReference>
<dbReference type="Pfam" id="PF03200">
    <property type="entry name" value="Glyco_hydro_63"/>
    <property type="match status" value="1"/>
</dbReference>
<keyword evidence="3 5" id="KW-0378">Hydrolase</keyword>
<dbReference type="OrthoDB" id="410058at2759"/>
<evidence type="ECO:0000256" key="6">
    <source>
        <dbReference type="SAM" id="MobiDB-lite"/>
    </source>
</evidence>
<keyword evidence="5" id="KW-0472">Membrane</keyword>
<keyword evidence="10" id="KW-1185">Reference proteome</keyword>
<dbReference type="EMBL" id="VOIH02000012">
    <property type="protein sequence ID" value="KAF3431064.1"/>
    <property type="molecule type" value="Genomic_DNA"/>
</dbReference>
<dbReference type="GO" id="GO:0005789">
    <property type="term" value="C:endoplasmic reticulum membrane"/>
    <property type="evidence" value="ECO:0007669"/>
    <property type="project" value="UniProtKB-SubCell"/>
</dbReference>
<evidence type="ECO:0000256" key="1">
    <source>
        <dbReference type="ARBA" id="ARBA00004740"/>
    </source>
</evidence>
<comment type="subcellular location">
    <subcellularLocation>
        <location evidence="5">Endoplasmic reticulum membrane</location>
        <topology evidence="5">Single-pass type II membrane protein</topology>
    </subcellularLocation>
</comment>
<evidence type="ECO:0000256" key="3">
    <source>
        <dbReference type="ARBA" id="ARBA00022801"/>
    </source>
</evidence>
<dbReference type="PANTHER" id="PTHR10412">
    <property type="entry name" value="MANNOSYL-OLIGOSACCHARIDE GLUCOSIDASE"/>
    <property type="match status" value="1"/>
</dbReference>
<keyword evidence="5" id="KW-0256">Endoplasmic reticulum</keyword>
<dbReference type="InterPro" id="IPR031631">
    <property type="entry name" value="Glyco_hydro_63N"/>
</dbReference>
<comment type="caution">
    <text evidence="9">The sequence shown here is derived from an EMBL/GenBank/DDBJ whole genome shotgun (WGS) entry which is preliminary data.</text>
</comment>
<evidence type="ECO:0000256" key="4">
    <source>
        <dbReference type="ARBA" id="ARBA00023295"/>
    </source>
</evidence>
<dbReference type="PANTHER" id="PTHR10412:SF20">
    <property type="entry name" value="MANNOSYL-OLIGOSACCHARIDE GLUCOSIDASE GCS1"/>
    <property type="match status" value="1"/>
</dbReference>
<keyword evidence="5" id="KW-1133">Transmembrane helix</keyword>
<keyword evidence="5" id="KW-0812">Transmembrane</keyword>
<dbReference type="FunFam" id="2.70.98.110:FF:000002">
    <property type="entry name" value="Mannosyl-oligosaccharide glucosidase GCS1"/>
    <property type="match status" value="1"/>
</dbReference>
<comment type="catalytic activity">
    <reaction evidence="5">
        <text>N(4)-(alpha-D-Glc-(1-&gt;2)-alpha-D-Glc-(1-&gt;3)-alpha-D-Glc-(1-&gt;3)-alpha-D-Man-(1-&gt;2)-alpha-D-Man-(1-&gt;2)-alpha-D-Man-(1-&gt;3)-[alpha-D-Man-(1-&gt;2)-alpha-D-Man-(1-&gt;3)-[alpha-D-Man-(1-&gt;2)-alpha-D-Man-(1-&gt;6)]-alpha-D-Man-(1-&gt;6)]-beta-D-Man-(1-&gt;4)-beta-D-GlcNAc-(1-&gt;4)-beta-D-GlcNAc)-L-asparaginyl-[protein] + H2O = N(4)-(alpha-D-Glc-(1-&gt;3)-alpha-D-Glc-(1-&gt;3)-alpha-D-Man-(1-&gt;2)-alpha-D-Man-(1-&gt;2)-alpha-D-Man-(1-&gt;3)-[alpha-D-Man-(1-&gt;2)-alpha-D-Man-(1-&gt;3)-[alpha-D-Man-(1-&gt;2)-alpha-D-Man-(1-&gt;6)]-alpha-D-Man-(1-&gt;6)]-beta-D-Man-(1-&gt;4)-beta-D-GlcNAc-(1-&gt;4)-beta-D-GlcNAc)-L-asparaginyl-[protein] + beta-D-glucose</text>
        <dbReference type="Rhea" id="RHEA:55988"/>
        <dbReference type="Rhea" id="RHEA-COMP:12806"/>
        <dbReference type="Rhea" id="RHEA-COMP:14355"/>
        <dbReference type="ChEBI" id="CHEBI:15377"/>
        <dbReference type="ChEBI" id="CHEBI:15903"/>
        <dbReference type="ChEBI" id="CHEBI:59082"/>
        <dbReference type="ChEBI" id="CHEBI:132537"/>
        <dbReference type="EC" id="3.2.1.106"/>
    </reaction>
</comment>
<evidence type="ECO:0000259" key="7">
    <source>
        <dbReference type="Pfam" id="PF03200"/>
    </source>
</evidence>
<dbReference type="InterPro" id="IPR031335">
    <property type="entry name" value="Glyco_hydro_63_C"/>
</dbReference>
<dbReference type="AlphaFoldDB" id="A0A8K0GLW1"/>
<accession>A0A8K0GLW1</accession>
<dbReference type="FunFam" id="1.50.10.10:FF:000009">
    <property type="entry name" value="mannosyl-oligosaccharide glucosidase"/>
    <property type="match status" value="1"/>
</dbReference>
<dbReference type="InterPro" id="IPR008928">
    <property type="entry name" value="6-hairpin_glycosidase_sf"/>
</dbReference>
<comment type="function">
    <text evidence="5">Cleaves the distal alpha 1,2-linked glucose residue from the Glc(3)Man(9)GlcNAc(2) oligosaccharide precursor.</text>
</comment>
<organism evidence="9 10">
    <name type="scientific">Rhamnella rubrinervis</name>
    <dbReference type="NCBI Taxonomy" id="2594499"/>
    <lineage>
        <taxon>Eukaryota</taxon>
        <taxon>Viridiplantae</taxon>
        <taxon>Streptophyta</taxon>
        <taxon>Embryophyta</taxon>
        <taxon>Tracheophyta</taxon>
        <taxon>Spermatophyta</taxon>
        <taxon>Magnoliopsida</taxon>
        <taxon>eudicotyledons</taxon>
        <taxon>Gunneridae</taxon>
        <taxon>Pentapetalae</taxon>
        <taxon>rosids</taxon>
        <taxon>fabids</taxon>
        <taxon>Rosales</taxon>
        <taxon>Rhamnaceae</taxon>
        <taxon>rhamnoid group</taxon>
        <taxon>Rhamneae</taxon>
        <taxon>Rhamnella</taxon>
    </lineage>
</organism>
<feature type="transmembrane region" description="Helical" evidence="5">
    <location>
        <begin position="54"/>
        <end position="74"/>
    </location>
</feature>
<name>A0A8K0GLW1_9ROSA</name>
<keyword evidence="4 5" id="KW-0326">Glycosidase</keyword>
<dbReference type="EC" id="3.2.1.106" evidence="5"/>
<feature type="domain" description="Glycosyl hydrolase family 63 N-terminal" evidence="8">
    <location>
        <begin position="107"/>
        <end position="265"/>
    </location>
</feature>
<dbReference type="InterPro" id="IPR038518">
    <property type="entry name" value="Glyco_hydro_63N_sf"/>
</dbReference>
<evidence type="ECO:0000256" key="5">
    <source>
        <dbReference type="RuleBase" id="RU368089"/>
    </source>
</evidence>
<evidence type="ECO:0000313" key="10">
    <source>
        <dbReference type="Proteomes" id="UP000796880"/>
    </source>
</evidence>
<comment type="similarity">
    <text evidence="2 5">Belongs to the glycosyl hydrolase 63 family.</text>
</comment>
<feature type="region of interest" description="Disordered" evidence="6">
    <location>
        <begin position="1"/>
        <end position="38"/>
    </location>
</feature>
<dbReference type="Gene3D" id="1.50.10.10">
    <property type="match status" value="1"/>
</dbReference>
<dbReference type="Proteomes" id="UP000796880">
    <property type="component" value="Unassembled WGS sequence"/>
</dbReference>
<dbReference type="InterPro" id="IPR012341">
    <property type="entry name" value="6hp_glycosidase-like_sf"/>
</dbReference>
<comment type="pathway">
    <text evidence="1">Glycan metabolism; N-glycan degradation.</text>
</comment>
<dbReference type="GO" id="GO:0004573">
    <property type="term" value="F:Glc3Man9GlcNAc2 oligosaccharide glucosidase activity"/>
    <property type="evidence" value="ECO:0007669"/>
    <property type="project" value="UniProtKB-UniRule"/>
</dbReference>
<gene>
    <name evidence="9" type="ORF">FNV43_RR25794</name>
</gene>
<evidence type="ECO:0000313" key="9">
    <source>
        <dbReference type="EMBL" id="KAF3431064.1"/>
    </source>
</evidence>
<feature type="domain" description="Glycosyl hydrolase family 63 C-terminal" evidence="7">
    <location>
        <begin position="348"/>
        <end position="846"/>
    </location>
</feature>
<sequence length="861" mass="99024">MTGGGRRTARSRTKSSADANSGDEDQEKPRFQKHARKKARNHSSIRIFNVDLKFMLGLSVFSCFVILFFIYNLIKPDEESQRPRVVTPFPAPKVVDLPQFQGEHKESLYWGTYRPHVYFGIRARTPRSLIAGLMWIGVKDGGYFMRHVCQDSDGLSKYGWTHHNGRDFGRQVLVDQDMTLETSFLKLNGASSGYGGDWAVRVEVQSEKSGNEEQLRSGHLFFYLADEDEKPLSLGGDTLAIQENSLLTSGSRMDVGSWQLHLKSLDDLEVHYSGFRTPYIHNLSDLVQENLAIQARKYGRLQLPDRADDYPNILVFQISARIPFKMDIAFVSGTGLNSSRVEERVSSLTGSSLTSKLKEKQREFDTNFEKKFNLDSKIDSESIVAGKAAIGNMLGGIGYFYGQSKIALPIDSNLGTHENYISYWPAELYTAVPSRSFFPRGFLWDEGFHQLLIWRWDIHISLDIIGHWLDLMNIDGWIPREQILGAEALSKVPEEFIPQHPSNGNPPTLFLVLHDLVDGLMKDKFTSAESIEISSFLERAFVRLEAWFQWFQTTQSGKETGSYYWHGRDNKTTRELNPKTLSSGLDDYPRASHPSVDERHLDLRCWMLLAADCLHSVAELLKKENGSGKEYGTTARLLSDFEVLNQMHFDDAYGAYFDYGYHTEKVRLSWKEMNVGHSYATRELVREVLGNPELRLVPHIGYVSLFPFMRRIIPSESWILEKQLDLISNRSILWTDFGLRSLSKTSALYMKRNTEHDPPYWRGPIWMNMNYMILSALHHYSKEDGPYRERARTIYDELRRNLIRNVVRNYNRTGFLWEQYDQKNGKGKGARIFTGWTSLVVLIMAETYSESLVDFSQIMRM</sequence>
<reference evidence="9" key="1">
    <citation type="submission" date="2020-03" db="EMBL/GenBank/DDBJ databases">
        <title>A high-quality chromosome-level genome assembly of a woody plant with both climbing and erect habits, Rhamnella rubrinervis.</title>
        <authorList>
            <person name="Lu Z."/>
            <person name="Yang Y."/>
            <person name="Zhu X."/>
            <person name="Sun Y."/>
        </authorList>
    </citation>
    <scope>NUCLEOTIDE SEQUENCE</scope>
    <source>
        <strain evidence="9">BYM</strain>
        <tissue evidence="9">Leaf</tissue>
    </source>
</reference>
<dbReference type="SUPFAM" id="SSF48208">
    <property type="entry name" value="Six-hairpin glycosidases"/>
    <property type="match status" value="1"/>
</dbReference>
<proteinExistence type="inferred from homology"/>
<protein>
    <recommendedName>
        <fullName evidence="5">Mannosyl-oligosaccharide glucosidase</fullName>
        <ecNumber evidence="5">3.2.1.106</ecNumber>
    </recommendedName>
</protein>